<reference evidence="1" key="1">
    <citation type="submission" date="2019-04" db="EMBL/GenBank/DDBJ databases">
        <title>Microbes associate with the intestines of laboratory mice.</title>
        <authorList>
            <person name="Navarre W."/>
            <person name="Wong E."/>
            <person name="Huang K."/>
            <person name="Tropini C."/>
            <person name="Ng K."/>
            <person name="Yu B."/>
        </authorList>
    </citation>
    <scope>NUCLEOTIDE SEQUENCE</scope>
    <source>
        <strain evidence="1">NM09_H32</strain>
    </source>
</reference>
<comment type="caution">
    <text evidence="1">The sequence shown here is derived from an EMBL/GenBank/DDBJ whole genome shotgun (WGS) entry which is preliminary data.</text>
</comment>
<gene>
    <name evidence="1" type="ORF">E5336_09875</name>
</gene>
<proteinExistence type="predicted"/>
<dbReference type="EMBL" id="SRYG01000021">
    <property type="protein sequence ID" value="TGY65203.1"/>
    <property type="molecule type" value="Genomic_DNA"/>
</dbReference>
<organism evidence="1 2">
    <name type="scientific">Dubosiella muris</name>
    <dbReference type="NCBI Taxonomy" id="3038133"/>
    <lineage>
        <taxon>Bacteria</taxon>
        <taxon>Bacillati</taxon>
        <taxon>Bacillota</taxon>
        <taxon>Erysipelotrichia</taxon>
        <taxon>Erysipelotrichales</taxon>
        <taxon>Erysipelotrichaceae</taxon>
        <taxon>Dubosiella</taxon>
    </lineage>
</organism>
<accession>A0AC61R5U1</accession>
<dbReference type="Proteomes" id="UP000308836">
    <property type="component" value="Unassembled WGS sequence"/>
</dbReference>
<protein>
    <submittedName>
        <fullName evidence="1">MFS transporter</fullName>
    </submittedName>
</protein>
<name>A0AC61R5U1_9FIRM</name>
<evidence type="ECO:0000313" key="1">
    <source>
        <dbReference type="EMBL" id="TGY65203.1"/>
    </source>
</evidence>
<keyword evidence="2" id="KW-1185">Reference proteome</keyword>
<evidence type="ECO:0000313" key="2">
    <source>
        <dbReference type="Proteomes" id="UP000308836"/>
    </source>
</evidence>
<sequence>MLNVSDAKTKAVLQQEEEAAQKPFGLKDKIAYMCGDFGNDFFFIMASSFLMVFYTNVLGIPGALVGTLFLVSRCVDAFTDIGMGRIVDRSKPTAEGRYRPWIKRMMLPVVAAGVLLFVPWVAELPYGVRVAYIFITYILWGSFCYTGINIPYGSMASAITDKPAERTMLSTFRSIGAALAGMIVGSVTPLFIYTTDAAGNQILQGDRVFMVACVFAILALICYTICYKWSTERIIVDNADQKQLSAKELVKALATNRALVSIIVAAIALLLAMLMTQSMNMYLYMDYFKNIGAMSVAGLLGTACTLLLAPFSGWITVKFGKKEASAAGLLFSAAIYAILFFSKITNAWVYCAFLLLANLGSGLFNLMIWAFISDIIDYQTVQTGSCDGGTIYGVYSFSRKIGQALAGGLGGFVISAIGYQVSTGGQAIVQTKEVTDAIYAVTTGVPAVGYALIALILIFWYPLSKKKVAEVKAKLDEMNKEVEESLS</sequence>